<dbReference type="GO" id="GO:0008270">
    <property type="term" value="F:zinc ion binding"/>
    <property type="evidence" value="ECO:0007669"/>
    <property type="project" value="UniProtKB-KW"/>
</dbReference>
<name>A0A3A4R5W4_9BACT</name>
<organism evidence="3 4">
    <name type="scientific">Candidatus Auribacter fodinae</name>
    <dbReference type="NCBI Taxonomy" id="2093366"/>
    <lineage>
        <taxon>Bacteria</taxon>
        <taxon>Pseudomonadati</taxon>
        <taxon>Candidatus Auribacterota</taxon>
        <taxon>Candidatus Auribacteria</taxon>
        <taxon>Candidatus Auribacterales</taxon>
        <taxon>Candidatus Auribacteraceae</taxon>
        <taxon>Candidatus Auribacter</taxon>
    </lineage>
</organism>
<dbReference type="PANTHER" id="PTHR24104">
    <property type="entry name" value="E3 UBIQUITIN-PROTEIN LIGASE NHLRC1-RELATED"/>
    <property type="match status" value="1"/>
</dbReference>
<dbReference type="GO" id="GO:0000209">
    <property type="term" value="P:protein polyubiquitination"/>
    <property type="evidence" value="ECO:0007669"/>
    <property type="project" value="TreeGrafter"/>
</dbReference>
<evidence type="ECO:0000256" key="2">
    <source>
        <dbReference type="PROSITE-ProRule" id="PRU00504"/>
    </source>
</evidence>
<proteinExistence type="predicted"/>
<evidence type="ECO:0008006" key="5">
    <source>
        <dbReference type="Google" id="ProtNLM"/>
    </source>
</evidence>
<evidence type="ECO:0000256" key="1">
    <source>
        <dbReference type="ARBA" id="ARBA00022737"/>
    </source>
</evidence>
<evidence type="ECO:0000313" key="3">
    <source>
        <dbReference type="EMBL" id="RJP61676.1"/>
    </source>
</evidence>
<evidence type="ECO:0000313" key="4">
    <source>
        <dbReference type="Proteomes" id="UP000266426"/>
    </source>
</evidence>
<dbReference type="PANTHER" id="PTHR24104:SF25">
    <property type="entry name" value="PROTEIN LIN-41"/>
    <property type="match status" value="1"/>
</dbReference>
<dbReference type="SUPFAM" id="SSF63825">
    <property type="entry name" value="YWTD domain"/>
    <property type="match status" value="1"/>
</dbReference>
<dbReference type="Proteomes" id="UP000266426">
    <property type="component" value="Unassembled WGS sequence"/>
</dbReference>
<feature type="repeat" description="NHL" evidence="2">
    <location>
        <begin position="103"/>
        <end position="145"/>
    </location>
</feature>
<sequence>MNTVTDVRVINPSKSLRIDVMKDSNPSSIIKYDKSIVIAGQFDHKIFWLNLDGTVVKTVGGHGKTSGLFDYPTSLTIDRTGLLWVADRWNHRIAAMDMDGSILKTIGSYGREPGQFSEPWGICSAGDSIIVTDRNNHRVQVFALDGTLLRIFGVPGPDQSYYESEEFRRGMVFDSWVRRSHRLKPPDVFFFKDDYKIGTMEYPLSAAYTEDGSVWVVDSGNDRLQKFSRDGQFQRSFSSSNSSLPLEFIAYVTAIDKRTIAVSSETSDSLYIMTIDGEIKARLQKDGASLNAACATGDGHVLVLDSWNSVLYTFDIR</sequence>
<dbReference type="SUPFAM" id="SSF101898">
    <property type="entry name" value="NHL repeat"/>
    <property type="match status" value="1"/>
</dbReference>
<dbReference type="EMBL" id="QZJZ01000010">
    <property type="protein sequence ID" value="RJP61676.1"/>
    <property type="molecule type" value="Genomic_DNA"/>
</dbReference>
<dbReference type="AlphaFoldDB" id="A0A3A4R5W4"/>
<reference evidence="3 4" key="1">
    <citation type="journal article" date="2017" name="ISME J.">
        <title>Energy and carbon metabolisms in a deep terrestrial subsurface fluid microbial community.</title>
        <authorList>
            <person name="Momper L."/>
            <person name="Jungbluth S.P."/>
            <person name="Lee M.D."/>
            <person name="Amend J.P."/>
        </authorList>
    </citation>
    <scope>NUCLEOTIDE SEQUENCE [LARGE SCALE GENOMIC DNA]</scope>
    <source>
        <strain evidence="3">SURF_26</strain>
    </source>
</reference>
<protein>
    <recommendedName>
        <fullName evidence="5">6-bladed beta-propeller</fullName>
    </recommendedName>
</protein>
<dbReference type="GO" id="GO:0043161">
    <property type="term" value="P:proteasome-mediated ubiquitin-dependent protein catabolic process"/>
    <property type="evidence" value="ECO:0007669"/>
    <property type="project" value="TreeGrafter"/>
</dbReference>
<dbReference type="CDD" id="cd05819">
    <property type="entry name" value="NHL"/>
    <property type="match status" value="1"/>
</dbReference>
<comment type="caution">
    <text evidence="3">The sequence shown here is derived from an EMBL/GenBank/DDBJ whole genome shotgun (WGS) entry which is preliminary data.</text>
</comment>
<dbReference type="InterPro" id="IPR011042">
    <property type="entry name" value="6-blade_b-propeller_TolB-like"/>
</dbReference>
<dbReference type="InterPro" id="IPR001258">
    <property type="entry name" value="NHL_repeat"/>
</dbReference>
<accession>A0A3A4R5W4</accession>
<dbReference type="InterPro" id="IPR050952">
    <property type="entry name" value="TRIM-NHL_E3_ligases"/>
</dbReference>
<gene>
    <name evidence="3" type="ORF">C4541_01365</name>
</gene>
<feature type="repeat" description="NHL" evidence="2">
    <location>
        <begin position="202"/>
        <end position="230"/>
    </location>
</feature>
<dbReference type="Gene3D" id="2.120.10.30">
    <property type="entry name" value="TolB, C-terminal domain"/>
    <property type="match status" value="1"/>
</dbReference>
<feature type="repeat" description="NHL" evidence="2">
    <location>
        <begin position="56"/>
        <end position="99"/>
    </location>
</feature>
<dbReference type="PROSITE" id="PS51125">
    <property type="entry name" value="NHL"/>
    <property type="match status" value="3"/>
</dbReference>
<keyword evidence="1" id="KW-0677">Repeat</keyword>
<dbReference type="Pfam" id="PF01436">
    <property type="entry name" value="NHL"/>
    <property type="match status" value="2"/>
</dbReference>
<dbReference type="GO" id="GO:0061630">
    <property type="term" value="F:ubiquitin protein ligase activity"/>
    <property type="evidence" value="ECO:0007669"/>
    <property type="project" value="TreeGrafter"/>
</dbReference>